<dbReference type="Proteomes" id="UP001144471">
    <property type="component" value="Unassembled WGS sequence"/>
</dbReference>
<feature type="active site" description="Charge relay system" evidence="5">
    <location>
        <position position="460"/>
    </location>
</feature>
<dbReference type="InterPro" id="IPR050131">
    <property type="entry name" value="Peptidase_S8_subtilisin-like"/>
</dbReference>
<keyword evidence="3 5" id="KW-0378">Hydrolase</keyword>
<dbReference type="GO" id="GO:0004252">
    <property type="term" value="F:serine-type endopeptidase activity"/>
    <property type="evidence" value="ECO:0007669"/>
    <property type="project" value="UniProtKB-UniRule"/>
</dbReference>
<dbReference type="InterPro" id="IPR015500">
    <property type="entry name" value="Peptidase_S8_subtilisin-rel"/>
</dbReference>
<dbReference type="AlphaFoldDB" id="A0A9W6GNV0"/>
<dbReference type="InterPro" id="IPR023828">
    <property type="entry name" value="Peptidase_S8_Ser-AS"/>
</dbReference>
<dbReference type="PROSITE" id="PS00138">
    <property type="entry name" value="SUBTILASE_SER"/>
    <property type="match status" value="1"/>
</dbReference>
<keyword evidence="4 5" id="KW-0720">Serine protease</keyword>
<gene>
    <name evidence="7" type="ORF">PM10SUCC1_29040</name>
</gene>
<keyword evidence="2 5" id="KW-0645">Protease</keyword>
<dbReference type="PROSITE" id="PS51892">
    <property type="entry name" value="SUBTILASE"/>
    <property type="match status" value="1"/>
</dbReference>
<sequence>MLNILLTRSAESDGTLYGEILSNGSEKKIEKITYILKTGEIIRDIRASQDPKEVVIFNYTEAQIYRLEARILYENGDTEEGNSNVLKVGAPVVSDESRLKRRIPNLKGNLKLGDPKKEHRLLVKFKEGGIEYLKKNPETLSFYDLLKERVEFQRVLEEESVRRIRERNHSDQGALNLYRVSPKLSNLELLKLAEELEESNFVEYCSLESGEAIPAIVSGISGVTGAATTPPDFQQRQGYLDSYPGVNAKAAWRKGIKGQGSVVRHLDFGVYRHHIDLLGNINVVSSRPETEDCNHGTASTGIIAARHNGYGVMGIAQTCNFNFYDTGDMLRMEADANPGDILSFDIQWHIGGKLLPYDYQKSIWDCFQRMTKRGVIVICAAGNGSNNLHNFPEYTQWGENGGMLIGAGESYSGHKRLGFSNYGHQVYINAWGHNVTSTGYKDLWGNNNDNSYTSRYSGTSSATPICAGALALIQSYAKTKLNVTLGPASMRELLLETGIKGPHSHEIGPRPDVGAAIEMLEEKYGLPGSTEAVSDKLKLTEKSGVFTVEPVKLKFEGALDKITYYLKSCTGVIEKVITTNTESVSFKTPAQDPGVFFVEGVIRSLCSSGG</sequence>
<accession>A0A9W6GNV0</accession>
<dbReference type="Gene3D" id="3.40.50.200">
    <property type="entry name" value="Peptidase S8/S53 domain"/>
    <property type="match status" value="1"/>
</dbReference>
<dbReference type="EMBL" id="BSDY01000017">
    <property type="protein sequence ID" value="GLI57390.1"/>
    <property type="molecule type" value="Genomic_DNA"/>
</dbReference>
<dbReference type="SUPFAM" id="SSF52743">
    <property type="entry name" value="Subtilisin-like"/>
    <property type="match status" value="1"/>
</dbReference>
<name>A0A9W6GNV0_9FUSO</name>
<dbReference type="InterPro" id="IPR036852">
    <property type="entry name" value="Peptidase_S8/S53_dom_sf"/>
</dbReference>
<dbReference type="PRINTS" id="PR00723">
    <property type="entry name" value="SUBTILISIN"/>
</dbReference>
<keyword evidence="8" id="KW-1185">Reference proteome</keyword>
<protein>
    <recommendedName>
        <fullName evidence="6">Peptidase S8/S53 domain-containing protein</fullName>
    </recommendedName>
</protein>
<feature type="active site" description="Charge relay system" evidence="5">
    <location>
        <position position="295"/>
    </location>
</feature>
<dbReference type="PANTHER" id="PTHR43806">
    <property type="entry name" value="PEPTIDASE S8"/>
    <property type="match status" value="1"/>
</dbReference>
<comment type="caution">
    <text evidence="7">The sequence shown here is derived from an EMBL/GenBank/DDBJ whole genome shotgun (WGS) entry which is preliminary data.</text>
</comment>
<proteinExistence type="inferred from homology"/>
<evidence type="ECO:0000256" key="2">
    <source>
        <dbReference type="ARBA" id="ARBA00022670"/>
    </source>
</evidence>
<feature type="domain" description="Peptidase S8/S53" evidence="6">
    <location>
        <begin position="258"/>
        <end position="498"/>
    </location>
</feature>
<reference evidence="7" key="1">
    <citation type="submission" date="2022-12" db="EMBL/GenBank/DDBJ databases">
        <title>Reference genome sequencing for broad-spectrum identification of bacterial and archaeal isolates by mass spectrometry.</title>
        <authorList>
            <person name="Sekiguchi Y."/>
            <person name="Tourlousse D.M."/>
        </authorList>
    </citation>
    <scope>NUCLEOTIDE SEQUENCE</scope>
    <source>
        <strain evidence="7">10succ1</strain>
    </source>
</reference>
<dbReference type="InterPro" id="IPR000209">
    <property type="entry name" value="Peptidase_S8/S53_dom"/>
</dbReference>
<organism evidence="7 8">
    <name type="scientific">Propionigenium maris DSM 9537</name>
    <dbReference type="NCBI Taxonomy" id="1123000"/>
    <lineage>
        <taxon>Bacteria</taxon>
        <taxon>Fusobacteriati</taxon>
        <taxon>Fusobacteriota</taxon>
        <taxon>Fusobacteriia</taxon>
        <taxon>Fusobacteriales</taxon>
        <taxon>Fusobacteriaceae</taxon>
        <taxon>Propionigenium</taxon>
    </lineage>
</organism>
<evidence type="ECO:0000256" key="5">
    <source>
        <dbReference type="PROSITE-ProRule" id="PRU01240"/>
    </source>
</evidence>
<evidence type="ECO:0000256" key="3">
    <source>
        <dbReference type="ARBA" id="ARBA00022801"/>
    </source>
</evidence>
<dbReference type="PANTHER" id="PTHR43806:SF11">
    <property type="entry name" value="CEREVISIN-RELATED"/>
    <property type="match status" value="1"/>
</dbReference>
<dbReference type="Pfam" id="PF00082">
    <property type="entry name" value="Peptidase_S8"/>
    <property type="match status" value="1"/>
</dbReference>
<evidence type="ECO:0000313" key="7">
    <source>
        <dbReference type="EMBL" id="GLI57390.1"/>
    </source>
</evidence>
<feature type="active site" description="Charge relay system" evidence="5">
    <location>
        <position position="267"/>
    </location>
</feature>
<dbReference type="GO" id="GO:0006508">
    <property type="term" value="P:proteolysis"/>
    <property type="evidence" value="ECO:0007669"/>
    <property type="project" value="UniProtKB-KW"/>
</dbReference>
<evidence type="ECO:0000256" key="4">
    <source>
        <dbReference type="ARBA" id="ARBA00022825"/>
    </source>
</evidence>
<comment type="similarity">
    <text evidence="1 5">Belongs to the peptidase S8 family.</text>
</comment>
<dbReference type="RefSeq" id="WP_281836979.1">
    <property type="nucleotide sequence ID" value="NZ_BSDY01000017.1"/>
</dbReference>
<evidence type="ECO:0000256" key="1">
    <source>
        <dbReference type="ARBA" id="ARBA00011073"/>
    </source>
</evidence>
<evidence type="ECO:0000259" key="6">
    <source>
        <dbReference type="Pfam" id="PF00082"/>
    </source>
</evidence>
<evidence type="ECO:0000313" key="8">
    <source>
        <dbReference type="Proteomes" id="UP001144471"/>
    </source>
</evidence>